<evidence type="ECO:0000256" key="5">
    <source>
        <dbReference type="SAM" id="MobiDB-lite"/>
    </source>
</evidence>
<dbReference type="InterPro" id="IPR006594">
    <property type="entry name" value="LisH"/>
</dbReference>
<dbReference type="GO" id="GO:0045835">
    <property type="term" value="P:negative regulation of meiotic nuclear division"/>
    <property type="evidence" value="ECO:0007669"/>
    <property type="project" value="EnsemblFungi"/>
</dbReference>
<dbReference type="SUPFAM" id="SSF50978">
    <property type="entry name" value="WD40 repeat-like"/>
    <property type="match status" value="1"/>
</dbReference>
<dbReference type="SMART" id="SM00667">
    <property type="entry name" value="LisH"/>
    <property type="match status" value="1"/>
</dbReference>
<name>A0A0W0DDH3_CANGB</name>
<feature type="region of interest" description="Disordered" evidence="5">
    <location>
        <begin position="113"/>
        <end position="141"/>
    </location>
</feature>
<keyword evidence="3" id="KW-0677">Repeat</keyword>
<dbReference type="InterPro" id="IPR024977">
    <property type="entry name" value="Apc4-like_WD40_dom"/>
</dbReference>
<dbReference type="PROSITE" id="PS50082">
    <property type="entry name" value="WD_REPEATS_2"/>
    <property type="match status" value="4"/>
</dbReference>
<protein>
    <submittedName>
        <fullName evidence="7">SIR4-interacting protein SIF2</fullName>
    </submittedName>
</protein>
<dbReference type="InterPro" id="IPR001680">
    <property type="entry name" value="WD40_rpt"/>
</dbReference>
<evidence type="ECO:0000313" key="8">
    <source>
        <dbReference type="Proteomes" id="UP000054886"/>
    </source>
</evidence>
<dbReference type="Gene3D" id="2.130.10.10">
    <property type="entry name" value="YVTN repeat-like/Quinoprotein amine dehydrogenase"/>
    <property type="match status" value="1"/>
</dbReference>
<evidence type="ECO:0000256" key="4">
    <source>
        <dbReference type="ARBA" id="ARBA00023242"/>
    </source>
</evidence>
<dbReference type="Proteomes" id="UP000054886">
    <property type="component" value="Unassembled WGS sequence"/>
</dbReference>
<dbReference type="VEuPathDB" id="FungiDB:CAGL0K12188g"/>
<dbReference type="Gene3D" id="1.20.960.30">
    <property type="match status" value="1"/>
</dbReference>
<keyword evidence="2" id="KW-0853">WD repeat</keyword>
<dbReference type="Pfam" id="PF12894">
    <property type="entry name" value="ANAPC4_WD40"/>
    <property type="match status" value="1"/>
</dbReference>
<evidence type="ECO:0000256" key="2">
    <source>
        <dbReference type="ARBA" id="ARBA00022574"/>
    </source>
</evidence>
<evidence type="ECO:0000259" key="6">
    <source>
        <dbReference type="Pfam" id="PF12894"/>
    </source>
</evidence>
<dbReference type="VEuPathDB" id="FungiDB:GVI51_K12023"/>
<reference evidence="7 8" key="1">
    <citation type="submission" date="2015-10" db="EMBL/GenBank/DDBJ databases">
        <title>Draft genomes sequences of Candida glabrata isolates 1A, 1B, 2A, 2B, 3A and 3B.</title>
        <authorList>
            <person name="Haavelsrud O.E."/>
            <person name="Gaustad P."/>
        </authorList>
    </citation>
    <scope>NUCLEOTIDE SEQUENCE [LARGE SCALE GENOMIC DNA]</scope>
    <source>
        <strain evidence="7">910700640</strain>
    </source>
</reference>
<dbReference type="InterPro" id="IPR015943">
    <property type="entry name" value="WD40/YVTN_repeat-like_dom_sf"/>
</dbReference>
<dbReference type="InterPro" id="IPR045183">
    <property type="entry name" value="Ebi-like"/>
</dbReference>
<sequence>MSITSEELNYLIWRYLQETGNELSALALQEETRVLEFEKNYKENIPVGTLVNLVQRGILYTESELLVHPNGKVKPIDENHFSENFNLVQALQIDKEKYPALVSKGRFELEKLGREDSNELESTESAGVSADHTESDVRMDQDHDEEEVFAKTLNEIFKLGKAVCLQWNPVSSNILAIGEHDSTAKLIELETTTTDDQIKLIEKTTHELRHPFATSATTGKITNQLTCLSWAHDGDSIATGVENGELRLWNKEGKLQNVFNFHKSPIIAIHWNSSNTHFISTDADNITILWDVNSGVVLQHFESKANQINGNNNNNSNQMFGVDTVWVDTDKFVIPGPGGNLLVYTMSDSRPIGKLVGHRGTISQLEFNSETKLLASAADDNTIRVWHGGNGNSIHCFYGHTQTIVSLKWVNNDMLISASMDGSVKLWDCGKKLQEITGNLIAETIVDGVPIFAGAISDDRERYAAGFMDGQVTVFNLAALLKRYSKGKKHKNHVMSIPICGDFQSAHSDDSVFDLSWKEDRLAIAYSINEGAIVQ</sequence>
<dbReference type="Pfam" id="PF00400">
    <property type="entry name" value="WD40"/>
    <property type="match status" value="2"/>
</dbReference>
<evidence type="ECO:0000313" key="7">
    <source>
        <dbReference type="EMBL" id="KTB02181.1"/>
    </source>
</evidence>
<evidence type="ECO:0000256" key="1">
    <source>
        <dbReference type="ARBA" id="ARBA00004123"/>
    </source>
</evidence>
<dbReference type="AlphaFoldDB" id="A0A0W0DDH3"/>
<dbReference type="SMART" id="SM00320">
    <property type="entry name" value="WD40"/>
    <property type="match status" value="6"/>
</dbReference>
<dbReference type="GO" id="GO:0032874">
    <property type="term" value="P:positive regulation of stress-activated MAPK cascade"/>
    <property type="evidence" value="ECO:0007669"/>
    <property type="project" value="EnsemblFungi"/>
</dbReference>
<dbReference type="InterPro" id="IPR036322">
    <property type="entry name" value="WD40_repeat_dom_sf"/>
</dbReference>
<feature type="domain" description="Anaphase-promoting complex subunit 4-like WD40" evidence="6">
    <location>
        <begin position="220"/>
        <end position="273"/>
    </location>
</feature>
<dbReference type="EMBL" id="LLZZ01000126">
    <property type="protein sequence ID" value="KTB02181.1"/>
    <property type="molecule type" value="Genomic_DNA"/>
</dbReference>
<comment type="caution">
    <text evidence="7">The sequence shown here is derived from an EMBL/GenBank/DDBJ whole genome shotgun (WGS) entry which is preliminary data.</text>
</comment>
<dbReference type="GO" id="GO:0006357">
    <property type="term" value="P:regulation of transcription by RNA polymerase II"/>
    <property type="evidence" value="ECO:0007669"/>
    <property type="project" value="TreeGrafter"/>
</dbReference>
<proteinExistence type="predicted"/>
<comment type="subcellular location">
    <subcellularLocation>
        <location evidence="1">Nucleus</location>
    </subcellularLocation>
</comment>
<dbReference type="PROSITE" id="PS50896">
    <property type="entry name" value="LISH"/>
    <property type="match status" value="1"/>
</dbReference>
<accession>A0A0W0DDH3</accession>
<dbReference type="Pfam" id="PF08513">
    <property type="entry name" value="LisH"/>
    <property type="match status" value="1"/>
</dbReference>
<dbReference type="VEuPathDB" id="FungiDB:GWK60_K11957"/>
<evidence type="ECO:0000256" key="3">
    <source>
        <dbReference type="ARBA" id="ARBA00022737"/>
    </source>
</evidence>
<dbReference type="GO" id="GO:0034967">
    <property type="term" value="C:Set3 complex"/>
    <property type="evidence" value="ECO:0007669"/>
    <property type="project" value="EnsemblFungi"/>
</dbReference>
<dbReference type="GO" id="GO:0003714">
    <property type="term" value="F:transcription corepressor activity"/>
    <property type="evidence" value="ECO:0007669"/>
    <property type="project" value="InterPro"/>
</dbReference>
<dbReference type="PROSITE" id="PS50294">
    <property type="entry name" value="WD_REPEATS_REGION"/>
    <property type="match status" value="3"/>
</dbReference>
<dbReference type="PANTHER" id="PTHR22846">
    <property type="entry name" value="WD40 REPEAT PROTEIN"/>
    <property type="match status" value="1"/>
</dbReference>
<organism evidence="7 8">
    <name type="scientific">Candida glabrata</name>
    <name type="common">Yeast</name>
    <name type="synonym">Torulopsis glabrata</name>
    <dbReference type="NCBI Taxonomy" id="5478"/>
    <lineage>
        <taxon>Eukaryota</taxon>
        <taxon>Fungi</taxon>
        <taxon>Dikarya</taxon>
        <taxon>Ascomycota</taxon>
        <taxon>Saccharomycotina</taxon>
        <taxon>Saccharomycetes</taxon>
        <taxon>Saccharomycetales</taxon>
        <taxon>Saccharomycetaceae</taxon>
        <taxon>Nakaseomyces</taxon>
    </lineage>
</organism>
<feature type="compositionally biased region" description="Basic and acidic residues" evidence="5">
    <location>
        <begin position="131"/>
        <end position="141"/>
    </location>
</feature>
<dbReference type="PANTHER" id="PTHR22846:SF2">
    <property type="entry name" value="F-BOX-LIKE_WD REPEAT-CONTAINING PROTEIN EBI"/>
    <property type="match status" value="1"/>
</dbReference>
<dbReference type="VEuPathDB" id="FungiDB:B1J91_K12188g"/>
<dbReference type="FunFam" id="1.20.960.30:FF:000001">
    <property type="entry name" value="F-box-like/WD repeat-containing protein TBL1XR1"/>
    <property type="match status" value="1"/>
</dbReference>
<gene>
    <name evidence="7" type="ORF">AO440_003764</name>
</gene>
<keyword evidence="4" id="KW-0539">Nucleus</keyword>